<protein>
    <recommendedName>
        <fullName evidence="5">L-xylulose reductase</fullName>
    </recommendedName>
</protein>
<dbReference type="InterPro" id="IPR051737">
    <property type="entry name" value="L-xylulose/Carbonyl_redctase"/>
</dbReference>
<dbReference type="FunFam" id="3.40.50.720:FF:000084">
    <property type="entry name" value="Short-chain dehydrogenase reductase"/>
    <property type="match status" value="1"/>
</dbReference>
<dbReference type="PRINTS" id="PR00080">
    <property type="entry name" value="SDRFAMILY"/>
</dbReference>
<evidence type="ECO:0000313" key="3">
    <source>
        <dbReference type="EMBL" id="KAL3867881.1"/>
    </source>
</evidence>
<comment type="caution">
    <text evidence="3">The sequence shown here is derived from an EMBL/GenBank/DDBJ whole genome shotgun (WGS) entry which is preliminary data.</text>
</comment>
<dbReference type="InterPro" id="IPR002347">
    <property type="entry name" value="SDR_fam"/>
</dbReference>
<dbReference type="Gene3D" id="3.40.50.720">
    <property type="entry name" value="NAD(P)-binding Rossmann-like Domain"/>
    <property type="match status" value="1"/>
</dbReference>
<organism evidence="3 4">
    <name type="scientific">Sinanodonta woodiana</name>
    <name type="common">Chinese pond mussel</name>
    <name type="synonym">Anodonta woodiana</name>
    <dbReference type="NCBI Taxonomy" id="1069815"/>
    <lineage>
        <taxon>Eukaryota</taxon>
        <taxon>Metazoa</taxon>
        <taxon>Spiralia</taxon>
        <taxon>Lophotrochozoa</taxon>
        <taxon>Mollusca</taxon>
        <taxon>Bivalvia</taxon>
        <taxon>Autobranchia</taxon>
        <taxon>Heteroconchia</taxon>
        <taxon>Palaeoheterodonta</taxon>
        <taxon>Unionida</taxon>
        <taxon>Unionoidea</taxon>
        <taxon>Unionidae</taxon>
        <taxon>Unioninae</taxon>
        <taxon>Sinanodonta</taxon>
    </lineage>
</organism>
<accession>A0ABD3W392</accession>
<sequence>MPFDFSGKRALVTGAGRGIGRDLAKALAAAGASVYALSATKANLDSLKEEIPSIQVIHVDLNDWKATRSAAETVGHIDFLVNNAAYSPEWCPFVDTPRENIQGVLDVNVMAAINLSQVFGKKMIEKGTGGAIVNVSSINGVRVMPGCVGYNLSKAAIDMLTKQTALELGPYNIRTNSVNPTVVMTDMGREHWGEPEKSQGILAQIPMGRFAEVREVVETIMFLLSDHASMVNGVVLPIEGGQLCNIPVPFYKAYKE</sequence>
<dbReference type="EMBL" id="JBJQND010000008">
    <property type="protein sequence ID" value="KAL3867881.1"/>
    <property type="molecule type" value="Genomic_DNA"/>
</dbReference>
<dbReference type="InterPro" id="IPR036291">
    <property type="entry name" value="NAD(P)-bd_dom_sf"/>
</dbReference>
<dbReference type="Pfam" id="PF13561">
    <property type="entry name" value="adh_short_C2"/>
    <property type="match status" value="1"/>
</dbReference>
<dbReference type="PANTHER" id="PTHR44252:SF3">
    <property type="entry name" value="D-ERYTHRULOSE REDUCTASE-RELATED"/>
    <property type="match status" value="1"/>
</dbReference>
<proteinExistence type="inferred from homology"/>
<gene>
    <name evidence="3" type="ORF">ACJMK2_040727</name>
</gene>
<name>A0ABD3W392_SINWO</name>
<evidence type="ECO:0008006" key="5">
    <source>
        <dbReference type="Google" id="ProtNLM"/>
    </source>
</evidence>
<dbReference type="PRINTS" id="PR00081">
    <property type="entry name" value="GDHRDH"/>
</dbReference>
<dbReference type="PANTHER" id="PTHR44252">
    <property type="entry name" value="D-ERYTHRULOSE REDUCTASE"/>
    <property type="match status" value="1"/>
</dbReference>
<dbReference type="AlphaFoldDB" id="A0ABD3W392"/>
<comment type="similarity">
    <text evidence="1">Belongs to the short-chain dehydrogenases/reductases (SDR) family.</text>
</comment>
<dbReference type="SUPFAM" id="SSF51735">
    <property type="entry name" value="NAD(P)-binding Rossmann-fold domains"/>
    <property type="match status" value="1"/>
</dbReference>
<evidence type="ECO:0000313" key="4">
    <source>
        <dbReference type="Proteomes" id="UP001634394"/>
    </source>
</evidence>
<evidence type="ECO:0000256" key="1">
    <source>
        <dbReference type="ARBA" id="ARBA00006484"/>
    </source>
</evidence>
<keyword evidence="4" id="KW-1185">Reference proteome</keyword>
<keyword evidence="2" id="KW-0521">NADP</keyword>
<dbReference type="Proteomes" id="UP001634394">
    <property type="component" value="Unassembled WGS sequence"/>
</dbReference>
<reference evidence="3 4" key="1">
    <citation type="submission" date="2024-11" db="EMBL/GenBank/DDBJ databases">
        <title>Chromosome-level genome assembly of the freshwater bivalve Anodonta woodiana.</title>
        <authorList>
            <person name="Chen X."/>
        </authorList>
    </citation>
    <scope>NUCLEOTIDE SEQUENCE [LARGE SCALE GENOMIC DNA]</scope>
    <source>
        <strain evidence="3">MN2024</strain>
        <tissue evidence="3">Gills</tissue>
    </source>
</reference>
<evidence type="ECO:0000256" key="2">
    <source>
        <dbReference type="ARBA" id="ARBA00022857"/>
    </source>
</evidence>